<evidence type="ECO:0000313" key="3">
    <source>
        <dbReference type="Proteomes" id="UP001230188"/>
    </source>
</evidence>
<dbReference type="InterPro" id="IPR005069">
    <property type="entry name" value="Nucl-diP-sugar_transferase"/>
</dbReference>
<dbReference type="InterPro" id="IPR013320">
    <property type="entry name" value="ConA-like_dom_sf"/>
</dbReference>
<reference evidence="2" key="1">
    <citation type="submission" date="2023-01" db="EMBL/GenBank/DDBJ databases">
        <title>Metagenome sequencing of chrysophaentin producing Chrysophaeum taylorii.</title>
        <authorList>
            <person name="Davison J."/>
            <person name="Bewley C."/>
        </authorList>
    </citation>
    <scope>NUCLEOTIDE SEQUENCE</scope>
    <source>
        <strain evidence="2">NIES-1699</strain>
    </source>
</reference>
<dbReference type="EMBL" id="JAQMWT010000432">
    <property type="protein sequence ID" value="KAJ8601436.1"/>
    <property type="molecule type" value="Genomic_DNA"/>
</dbReference>
<sequence>MMIGSSLVATVAVWENVTTRPARQVLAFNGEARAETWVEGGHGLRAFTLSLWVRSSVGCVEGPRVAYEAGGHWYLAGCMLANAIVSRTAPATWRPAWRARRRCCAVSPEFDLRSPGGGRKEARDARAAIRAALWGGARSDFGLALLPNGRGLAFGVGHRDFEGFSVGRPVGDFTLEANSSSSLLDDTWHHVVAVRGASLDLYVDGRRLEGASRGVDAAGIHELHDAAHFVALGQLYRGCLFDVALHRRAWSSQEVSTAYRHRPSLPGPCDGVPRGVVESYAEIEGRRVVPEPTPLYFLAHSDSGSVAMRDSFLASIRDSRHLIEPRQVSGTSALGATQKQRYGPKGDLILQALAENPPGSVVLVSDLDIRFFRPIANIVDVYAKMRNADVVFQRDDDWSLAANLGFMALRCTPAVSEFFRIVADMAMRYARGDRDPRVVGGDQRIVNVALRDPARVPDLPELEWALFPTELMTRAIDQQRGMLYKWVLVSRSERITTPRLSFLRHEEFDVMYHVNDFGSDRISPNKARITKMALLDAAEKRHVAAALGRRRSSVGGGGGNRSFLRVLSR</sequence>
<dbReference type="Pfam" id="PF03407">
    <property type="entry name" value="Nucleotid_trans"/>
    <property type="match status" value="1"/>
</dbReference>
<evidence type="ECO:0000313" key="2">
    <source>
        <dbReference type="EMBL" id="KAJ8601436.1"/>
    </source>
</evidence>
<name>A0AAD7UAT6_9STRA</name>
<dbReference type="AlphaFoldDB" id="A0AAD7UAT6"/>
<protein>
    <recommendedName>
        <fullName evidence="1">Nucleotide-diphospho-sugar transferase domain-containing protein</fullName>
    </recommendedName>
</protein>
<dbReference type="Proteomes" id="UP001230188">
    <property type="component" value="Unassembled WGS sequence"/>
</dbReference>
<feature type="domain" description="Nucleotide-diphospho-sugar transferase" evidence="1">
    <location>
        <begin position="359"/>
        <end position="477"/>
    </location>
</feature>
<proteinExistence type="predicted"/>
<organism evidence="2 3">
    <name type="scientific">Chrysophaeum taylorii</name>
    <dbReference type="NCBI Taxonomy" id="2483200"/>
    <lineage>
        <taxon>Eukaryota</taxon>
        <taxon>Sar</taxon>
        <taxon>Stramenopiles</taxon>
        <taxon>Ochrophyta</taxon>
        <taxon>Pelagophyceae</taxon>
        <taxon>Pelagomonadales</taxon>
        <taxon>Pelagomonadaceae</taxon>
        <taxon>Chrysophaeum</taxon>
    </lineage>
</organism>
<evidence type="ECO:0000259" key="1">
    <source>
        <dbReference type="Pfam" id="PF03407"/>
    </source>
</evidence>
<comment type="caution">
    <text evidence="2">The sequence shown here is derived from an EMBL/GenBank/DDBJ whole genome shotgun (WGS) entry which is preliminary data.</text>
</comment>
<accession>A0AAD7UAT6</accession>
<keyword evidence="3" id="KW-1185">Reference proteome</keyword>
<dbReference type="Pfam" id="PF13385">
    <property type="entry name" value="Laminin_G_3"/>
    <property type="match status" value="1"/>
</dbReference>
<gene>
    <name evidence="2" type="ORF">CTAYLR_005922</name>
</gene>
<dbReference type="Gene3D" id="2.60.120.200">
    <property type="match status" value="1"/>
</dbReference>
<dbReference type="SUPFAM" id="SSF49899">
    <property type="entry name" value="Concanavalin A-like lectins/glucanases"/>
    <property type="match status" value="1"/>
</dbReference>